<dbReference type="PANTHER" id="PTHR47332">
    <property type="entry name" value="SET DOMAIN-CONTAINING PROTEIN 5"/>
    <property type="match status" value="1"/>
</dbReference>
<sequence>MDGDEHGMKLSRRASGSHSPSLMGQSREALVCEMGVVSLNDKSTARQIRSPSTATTSSSTFSTPDLKSPSTPPPDPHLTSSSNTTPNDTNTSDNPDPDPSLSKRQKKRQKEKNSRAKKNAAIAAGKTGYWWKSNSSSNLSNSSNPLDRDTLYARRDIPRGQIIIWEESVGPIPLEMSRDNIEEINTWGEEDGVVRGLFEGVRNEYPEMGFYGKLLTCKVDLNNEKGEWAALAQISKLRKVCDANVLFLRDESKSWGYVIALKNIPKDTPLARCHMKSFATSFVRYNYLSEQGITCTCTLCRRSPDECQQSDQNRLHLSHLSLPFDAPSHFLTTSLSDLLKDVQSMLLLLAKEQTWSLLFRWYSWGVKACVMFGDEVSAREWARGARDAACLVCLPWGEERVDAEGWMDDPRGHGNWGKRGKEGEVGWGPGQDVIKKTLGRFDYDTWERDRTRKPLGQYAYPPDQVE</sequence>
<comment type="caution">
    <text evidence="2">The sequence shown here is derived from an EMBL/GenBank/DDBJ whole genome shotgun (WGS) entry which is preliminary data.</text>
</comment>
<organism evidence="2 3">
    <name type="scientific">Cryptococcus wingfieldii CBS 7118</name>
    <dbReference type="NCBI Taxonomy" id="1295528"/>
    <lineage>
        <taxon>Eukaryota</taxon>
        <taxon>Fungi</taxon>
        <taxon>Dikarya</taxon>
        <taxon>Basidiomycota</taxon>
        <taxon>Agaricomycotina</taxon>
        <taxon>Tremellomycetes</taxon>
        <taxon>Tremellales</taxon>
        <taxon>Cryptococcaceae</taxon>
        <taxon>Cryptococcus</taxon>
    </lineage>
</organism>
<feature type="region of interest" description="Disordered" evidence="1">
    <location>
        <begin position="40"/>
        <end position="120"/>
    </location>
</feature>
<protein>
    <recommendedName>
        <fullName evidence="4">SET domain-containing protein</fullName>
    </recommendedName>
</protein>
<feature type="region of interest" description="Disordered" evidence="1">
    <location>
        <begin position="1"/>
        <end position="27"/>
    </location>
</feature>
<keyword evidence="3" id="KW-1185">Reference proteome</keyword>
<dbReference type="GeneID" id="30191763"/>
<evidence type="ECO:0000313" key="3">
    <source>
        <dbReference type="Proteomes" id="UP000094819"/>
    </source>
</evidence>
<feature type="compositionally biased region" description="Polar residues" evidence="1">
    <location>
        <begin position="14"/>
        <end position="24"/>
    </location>
</feature>
<name>A0A1E3JLY2_9TREE</name>
<feature type="compositionally biased region" description="Polar residues" evidence="1">
    <location>
        <begin position="40"/>
        <end position="49"/>
    </location>
</feature>
<dbReference type="EMBL" id="AWGH01000006">
    <property type="protein sequence ID" value="ODO01823.1"/>
    <property type="molecule type" value="Genomic_DNA"/>
</dbReference>
<gene>
    <name evidence="2" type="ORF">L198_02550</name>
</gene>
<evidence type="ECO:0008006" key="4">
    <source>
        <dbReference type="Google" id="ProtNLM"/>
    </source>
</evidence>
<feature type="compositionally biased region" description="Low complexity" evidence="1">
    <location>
        <begin position="79"/>
        <end position="94"/>
    </location>
</feature>
<feature type="compositionally biased region" description="Low complexity" evidence="1">
    <location>
        <begin position="50"/>
        <end position="63"/>
    </location>
</feature>
<dbReference type="Proteomes" id="UP000094819">
    <property type="component" value="Unassembled WGS sequence"/>
</dbReference>
<feature type="compositionally biased region" description="Basic residues" evidence="1">
    <location>
        <begin position="103"/>
        <end position="118"/>
    </location>
</feature>
<dbReference type="InterPro" id="IPR053185">
    <property type="entry name" value="SET_domain_protein"/>
</dbReference>
<evidence type="ECO:0000313" key="2">
    <source>
        <dbReference type="EMBL" id="ODO01823.1"/>
    </source>
</evidence>
<proteinExistence type="predicted"/>
<dbReference type="RefSeq" id="XP_019033075.1">
    <property type="nucleotide sequence ID" value="XM_019174696.1"/>
</dbReference>
<dbReference type="OrthoDB" id="265717at2759"/>
<reference evidence="2 3" key="1">
    <citation type="submission" date="2016-06" db="EMBL/GenBank/DDBJ databases">
        <title>Evolution of pathogenesis and genome organization in the Tremellales.</title>
        <authorList>
            <person name="Cuomo C."/>
            <person name="Litvintseva A."/>
            <person name="Heitman J."/>
            <person name="Chen Y."/>
            <person name="Sun S."/>
            <person name="Springer D."/>
            <person name="Dromer F."/>
            <person name="Young S."/>
            <person name="Zeng Q."/>
            <person name="Chapman S."/>
            <person name="Gujja S."/>
            <person name="Saif S."/>
            <person name="Birren B."/>
        </authorList>
    </citation>
    <scope>NUCLEOTIDE SEQUENCE [LARGE SCALE GENOMIC DNA]</scope>
    <source>
        <strain evidence="2 3">CBS 7118</strain>
    </source>
</reference>
<dbReference type="AlphaFoldDB" id="A0A1E3JLY2"/>
<accession>A0A1E3JLY2</accession>
<evidence type="ECO:0000256" key="1">
    <source>
        <dbReference type="SAM" id="MobiDB-lite"/>
    </source>
</evidence>
<dbReference type="PANTHER" id="PTHR47332:SF4">
    <property type="entry name" value="SET DOMAIN-CONTAINING PROTEIN 5"/>
    <property type="match status" value="1"/>
</dbReference>